<dbReference type="EMBL" id="CP031320">
    <property type="protein sequence ID" value="AXK35865.1"/>
    <property type="molecule type" value="Genomic_DNA"/>
</dbReference>
<dbReference type="AlphaFoldDB" id="A0A345XW49"/>
<protein>
    <submittedName>
        <fullName evidence="1">Uncharacterized protein</fullName>
    </submittedName>
</protein>
<keyword evidence="2" id="KW-1185">Reference proteome</keyword>
<name>A0A345XW49_9ACTN</name>
<accession>A0A345XW49</accession>
<proteinExistence type="predicted"/>
<evidence type="ECO:0000313" key="2">
    <source>
        <dbReference type="Proteomes" id="UP000254425"/>
    </source>
</evidence>
<dbReference type="Proteomes" id="UP000254425">
    <property type="component" value="Chromosome"/>
</dbReference>
<reference evidence="1 2" key="1">
    <citation type="submission" date="2018-07" db="EMBL/GenBank/DDBJ databases">
        <title>Draft genome of the type strain Streptomyces armeniacus ATCC 15676.</title>
        <authorList>
            <person name="Labana P."/>
            <person name="Gosse J.T."/>
            <person name="Boddy C.N."/>
        </authorList>
    </citation>
    <scope>NUCLEOTIDE SEQUENCE [LARGE SCALE GENOMIC DNA]</scope>
    <source>
        <strain evidence="1 2">ATCC 15676</strain>
    </source>
</reference>
<gene>
    <name evidence="1" type="ORF">DVA86_27815</name>
</gene>
<sequence>MLQMGQQRGCAACQFGQVCRVGGFVRAAVKSASCFLCGQERTALGMIRASASGASLDLRDVVLDCFFDELEVARMDRSAASRG</sequence>
<evidence type="ECO:0000313" key="1">
    <source>
        <dbReference type="EMBL" id="AXK35865.1"/>
    </source>
</evidence>
<organism evidence="1 2">
    <name type="scientific">Streptomyces armeniacus</name>
    <dbReference type="NCBI Taxonomy" id="83291"/>
    <lineage>
        <taxon>Bacteria</taxon>
        <taxon>Bacillati</taxon>
        <taxon>Actinomycetota</taxon>
        <taxon>Actinomycetes</taxon>
        <taxon>Kitasatosporales</taxon>
        <taxon>Streptomycetaceae</taxon>
        <taxon>Streptomyces</taxon>
    </lineage>
</organism>
<dbReference type="KEGG" id="sarm:DVA86_27815"/>